<gene>
    <name evidence="1" type="ORF">SAMN04487850_2393</name>
</gene>
<protein>
    <submittedName>
        <fullName evidence="1">Uncharacterized protein</fullName>
    </submittedName>
</protein>
<proteinExistence type="predicted"/>
<accession>A0A1I0QEU4</accession>
<dbReference type="AlphaFoldDB" id="A0A1I0QEU4"/>
<evidence type="ECO:0000313" key="1">
    <source>
        <dbReference type="EMBL" id="SEW25348.1"/>
    </source>
</evidence>
<name>A0A1I0QEU4_9BACT</name>
<organism evidence="1 2">
    <name type="scientific">Prevotella aff. ruminicola Tc2-24</name>
    <dbReference type="NCBI Taxonomy" id="81582"/>
    <lineage>
        <taxon>Bacteria</taxon>
        <taxon>Pseudomonadati</taxon>
        <taxon>Bacteroidota</taxon>
        <taxon>Bacteroidia</taxon>
        <taxon>Bacteroidales</taxon>
        <taxon>Prevotellaceae</taxon>
        <taxon>Prevotella</taxon>
    </lineage>
</organism>
<sequence>MMLTLKCPGCKHSGLPGFCHFADMKLPVCSDLFSFVPSTGSGTALVCPKKVPKKVLV</sequence>
<keyword evidence="2" id="KW-1185">Reference proteome</keyword>
<reference evidence="1 2" key="1">
    <citation type="submission" date="2016-10" db="EMBL/GenBank/DDBJ databases">
        <authorList>
            <person name="de Groot N.N."/>
        </authorList>
    </citation>
    <scope>NUCLEOTIDE SEQUENCE [LARGE SCALE GENOMIC DNA]</scope>
    <source>
        <strain evidence="1 2">TC2-24</strain>
    </source>
</reference>
<dbReference type="EMBL" id="FOIQ01000006">
    <property type="protein sequence ID" value="SEW25348.1"/>
    <property type="molecule type" value="Genomic_DNA"/>
</dbReference>
<evidence type="ECO:0000313" key="2">
    <source>
        <dbReference type="Proteomes" id="UP000199373"/>
    </source>
</evidence>
<dbReference type="Proteomes" id="UP000199373">
    <property type="component" value="Unassembled WGS sequence"/>
</dbReference>